<reference evidence="3 4" key="1">
    <citation type="submission" date="2018-05" db="EMBL/GenBank/DDBJ databases">
        <title>The Hungate 1000. A catalogue of reference genomes from the rumen microbiome.</title>
        <authorList>
            <person name="Kelly W."/>
        </authorList>
    </citation>
    <scope>NUCLEOTIDE SEQUENCE [LARGE SCALE GENOMIC DNA]</scope>
    <source>
        <strain evidence="3 4">SAb67</strain>
    </source>
</reference>
<gene>
    <name evidence="3" type="ORF">IE37_03128</name>
</gene>
<keyword evidence="1" id="KW-0812">Transmembrane</keyword>
<evidence type="ECO:0000256" key="1">
    <source>
        <dbReference type="SAM" id="Phobius"/>
    </source>
</evidence>
<accession>A0A315XXC1</accession>
<evidence type="ECO:0000313" key="3">
    <source>
        <dbReference type="EMBL" id="PWJ10238.1"/>
    </source>
</evidence>
<dbReference type="Proteomes" id="UP000245720">
    <property type="component" value="Unassembled WGS sequence"/>
</dbReference>
<dbReference type="OrthoDB" id="1819368at2"/>
<keyword evidence="1" id="KW-1133">Transmembrane helix</keyword>
<keyword evidence="2" id="KW-0732">Signal</keyword>
<feature type="chain" id="PRO_5016389852" description="LPXTG-motif cell wall anchor domain-containing protein" evidence="2">
    <location>
        <begin position="26"/>
        <end position="253"/>
    </location>
</feature>
<evidence type="ECO:0000256" key="2">
    <source>
        <dbReference type="SAM" id="SignalP"/>
    </source>
</evidence>
<feature type="signal peptide" evidence="2">
    <location>
        <begin position="1"/>
        <end position="25"/>
    </location>
</feature>
<proteinExistence type="predicted"/>
<dbReference type="EMBL" id="QGDI01000015">
    <property type="protein sequence ID" value="PWJ10238.1"/>
    <property type="molecule type" value="Genomic_DNA"/>
</dbReference>
<name>A0A315XXC1_RUMFL</name>
<protein>
    <recommendedName>
        <fullName evidence="5">LPXTG-motif cell wall anchor domain-containing protein</fullName>
    </recommendedName>
</protein>
<dbReference type="RefSeq" id="WP_109727804.1">
    <property type="nucleotide sequence ID" value="NZ_CAMOTJ010000007.1"/>
</dbReference>
<sequence>MRVKAFIAALCSSFLLFSVPAQTSAAVQLPDGAVKGLPSDLTAMDSDGNVVSSSTGEYFFHVEDMTYGETYTKDVQLMNLREDKAYHIYFYVEPVSKNGEIDLEEEVECTMSLDGEQFFEGNVNGKGNIDLTQEIQDLGYYQPGDSHTLSCSVVWSGLSEDSSHIDEGSRIVTDKGITIVRDKNGDRHVEGEIIFKWIFYAAVDEEYDPPNTGFLSAKDSFWTISIAGMAGLVFLMLLLLLIKKRRKHSEEQQ</sequence>
<organism evidence="3 4">
    <name type="scientific">Ruminococcus flavefaciens</name>
    <dbReference type="NCBI Taxonomy" id="1265"/>
    <lineage>
        <taxon>Bacteria</taxon>
        <taxon>Bacillati</taxon>
        <taxon>Bacillota</taxon>
        <taxon>Clostridia</taxon>
        <taxon>Eubacteriales</taxon>
        <taxon>Oscillospiraceae</taxon>
        <taxon>Ruminococcus</taxon>
    </lineage>
</organism>
<evidence type="ECO:0008006" key="5">
    <source>
        <dbReference type="Google" id="ProtNLM"/>
    </source>
</evidence>
<evidence type="ECO:0000313" key="4">
    <source>
        <dbReference type="Proteomes" id="UP000245720"/>
    </source>
</evidence>
<dbReference type="AlphaFoldDB" id="A0A315XXC1"/>
<comment type="caution">
    <text evidence="3">The sequence shown here is derived from an EMBL/GenBank/DDBJ whole genome shotgun (WGS) entry which is preliminary data.</text>
</comment>
<keyword evidence="1" id="KW-0472">Membrane</keyword>
<feature type="transmembrane region" description="Helical" evidence="1">
    <location>
        <begin position="221"/>
        <end position="242"/>
    </location>
</feature>